<feature type="region of interest" description="Disordered" evidence="1">
    <location>
        <begin position="131"/>
        <end position="178"/>
    </location>
</feature>
<evidence type="ECO:0000313" key="2">
    <source>
        <dbReference type="EMBL" id="KAG6970663.1"/>
    </source>
</evidence>
<keyword evidence="3" id="KW-1185">Reference proteome</keyword>
<name>A0A8J5MB35_9STRA</name>
<sequence>MKKTEELYDAMENGLLSIRQVINMVKARPAHLMAPKHVAAPLTTTSTSAARAGKASVEYVRLQREEHANMIVLSGAENGENTSSTDVGPTAIESDSDSDGFFYQLDLADVMTEMKADQKLAMEGDTLASFARERTVATPESEDEEYRDSLSLSLSEGPDVGHTQTSENPQQMSDENRR</sequence>
<dbReference type="EMBL" id="JAENGY010000175">
    <property type="protein sequence ID" value="KAG6970663.1"/>
    <property type="molecule type" value="Genomic_DNA"/>
</dbReference>
<organism evidence="2 3">
    <name type="scientific">Phytophthora aleatoria</name>
    <dbReference type="NCBI Taxonomy" id="2496075"/>
    <lineage>
        <taxon>Eukaryota</taxon>
        <taxon>Sar</taxon>
        <taxon>Stramenopiles</taxon>
        <taxon>Oomycota</taxon>
        <taxon>Peronosporomycetes</taxon>
        <taxon>Peronosporales</taxon>
        <taxon>Peronosporaceae</taxon>
        <taxon>Phytophthora</taxon>
    </lineage>
</organism>
<accession>A0A8J5MB35</accession>
<gene>
    <name evidence="2" type="ORF">JG688_00004767</name>
</gene>
<reference evidence="2" key="1">
    <citation type="submission" date="2021-01" db="EMBL/GenBank/DDBJ databases">
        <title>Phytophthora aleatoria, a newly-described species from Pinus radiata is distinct from Phytophthora cactorum isolates based on comparative genomics.</title>
        <authorList>
            <person name="Mcdougal R."/>
            <person name="Panda P."/>
            <person name="Williams N."/>
            <person name="Studholme D.J."/>
        </authorList>
    </citation>
    <scope>NUCLEOTIDE SEQUENCE</scope>
    <source>
        <strain evidence="2">NZFS 4037</strain>
    </source>
</reference>
<dbReference type="Proteomes" id="UP000709295">
    <property type="component" value="Unassembled WGS sequence"/>
</dbReference>
<feature type="compositionally biased region" description="Polar residues" evidence="1">
    <location>
        <begin position="162"/>
        <end position="178"/>
    </location>
</feature>
<protein>
    <submittedName>
        <fullName evidence="2">Uncharacterized protein</fullName>
    </submittedName>
</protein>
<evidence type="ECO:0000256" key="1">
    <source>
        <dbReference type="SAM" id="MobiDB-lite"/>
    </source>
</evidence>
<proteinExistence type="predicted"/>
<evidence type="ECO:0000313" key="3">
    <source>
        <dbReference type="Proteomes" id="UP000709295"/>
    </source>
</evidence>
<comment type="caution">
    <text evidence="2">The sequence shown here is derived from an EMBL/GenBank/DDBJ whole genome shotgun (WGS) entry which is preliminary data.</text>
</comment>
<dbReference type="AlphaFoldDB" id="A0A8J5MB35"/>